<gene>
    <name evidence="2" type="ORF">METZ01_LOCUS134461</name>
</gene>
<accession>A0A381YYR9</accession>
<reference evidence="2" key="1">
    <citation type="submission" date="2018-05" db="EMBL/GenBank/DDBJ databases">
        <authorList>
            <person name="Lanie J.A."/>
            <person name="Ng W.-L."/>
            <person name="Kazmierczak K.M."/>
            <person name="Andrzejewski T.M."/>
            <person name="Davidsen T.M."/>
            <person name="Wayne K.J."/>
            <person name="Tettelin H."/>
            <person name="Glass J.I."/>
            <person name="Rusch D."/>
            <person name="Podicherti R."/>
            <person name="Tsui H.-C.T."/>
            <person name="Winkler M.E."/>
        </authorList>
    </citation>
    <scope>NUCLEOTIDE SEQUENCE</scope>
</reference>
<feature type="region of interest" description="Disordered" evidence="1">
    <location>
        <begin position="1"/>
        <end position="27"/>
    </location>
</feature>
<evidence type="ECO:0000313" key="2">
    <source>
        <dbReference type="EMBL" id="SVA81607.1"/>
    </source>
</evidence>
<dbReference type="EMBL" id="UINC01019287">
    <property type="protein sequence ID" value="SVA81607.1"/>
    <property type="molecule type" value="Genomic_DNA"/>
</dbReference>
<proteinExistence type="predicted"/>
<dbReference type="AlphaFoldDB" id="A0A381YYR9"/>
<evidence type="ECO:0000256" key="1">
    <source>
        <dbReference type="SAM" id="MobiDB-lite"/>
    </source>
</evidence>
<name>A0A381YYR9_9ZZZZ</name>
<sequence>MRQLSPGNKAGEPALGQVEARSGAEDL</sequence>
<organism evidence="2">
    <name type="scientific">marine metagenome</name>
    <dbReference type="NCBI Taxonomy" id="408172"/>
    <lineage>
        <taxon>unclassified sequences</taxon>
        <taxon>metagenomes</taxon>
        <taxon>ecological metagenomes</taxon>
    </lineage>
</organism>
<protein>
    <submittedName>
        <fullName evidence="2">Uncharacterized protein</fullName>
    </submittedName>
</protein>